<dbReference type="AlphaFoldDB" id="A0AAX6FIP8"/>
<organism evidence="1 2">
    <name type="scientific">Iris pallida</name>
    <name type="common">Sweet iris</name>
    <dbReference type="NCBI Taxonomy" id="29817"/>
    <lineage>
        <taxon>Eukaryota</taxon>
        <taxon>Viridiplantae</taxon>
        <taxon>Streptophyta</taxon>
        <taxon>Embryophyta</taxon>
        <taxon>Tracheophyta</taxon>
        <taxon>Spermatophyta</taxon>
        <taxon>Magnoliopsida</taxon>
        <taxon>Liliopsida</taxon>
        <taxon>Asparagales</taxon>
        <taxon>Iridaceae</taxon>
        <taxon>Iridoideae</taxon>
        <taxon>Irideae</taxon>
        <taxon>Iris</taxon>
    </lineage>
</organism>
<proteinExistence type="predicted"/>
<dbReference type="Proteomes" id="UP001140949">
    <property type="component" value="Unassembled WGS sequence"/>
</dbReference>
<reference evidence="1" key="1">
    <citation type="journal article" date="2023" name="GigaByte">
        <title>Genome assembly of the bearded iris, Iris pallida Lam.</title>
        <authorList>
            <person name="Bruccoleri R.E."/>
            <person name="Oakeley E.J."/>
            <person name="Faust A.M.E."/>
            <person name="Altorfer M."/>
            <person name="Dessus-Babus S."/>
            <person name="Burckhardt D."/>
            <person name="Oertli M."/>
            <person name="Naumann U."/>
            <person name="Petersen F."/>
            <person name="Wong J."/>
        </authorList>
    </citation>
    <scope>NUCLEOTIDE SEQUENCE</scope>
    <source>
        <strain evidence="1">GSM-AAB239-AS_SAM_17_03QT</strain>
    </source>
</reference>
<protein>
    <submittedName>
        <fullName evidence="1">Beta-D-xylosidase 7</fullName>
    </submittedName>
</protein>
<gene>
    <name evidence="1" type="ORF">M6B38_417660</name>
</gene>
<accession>A0AAX6FIP8</accession>
<sequence length="95" mass="10980">MQALIHEEIERSVLETILSIFTPMIEALGDSDEVDRNGRELWHLHVRWMSVSRRMIGPSGRSCGLGILERRADWQLPRFYLDSTIQDFATCSGQF</sequence>
<reference evidence="1" key="2">
    <citation type="submission" date="2023-04" db="EMBL/GenBank/DDBJ databases">
        <authorList>
            <person name="Bruccoleri R.E."/>
            <person name="Oakeley E.J."/>
            <person name="Faust A.-M."/>
            <person name="Dessus-Babus S."/>
            <person name="Altorfer M."/>
            <person name="Burckhardt D."/>
            <person name="Oertli M."/>
            <person name="Naumann U."/>
            <person name="Petersen F."/>
            <person name="Wong J."/>
        </authorList>
    </citation>
    <scope>NUCLEOTIDE SEQUENCE</scope>
    <source>
        <strain evidence="1">GSM-AAB239-AS_SAM_17_03QT</strain>
        <tissue evidence="1">Leaf</tissue>
    </source>
</reference>
<keyword evidence="2" id="KW-1185">Reference proteome</keyword>
<dbReference type="EMBL" id="JANAVB010028397">
    <property type="protein sequence ID" value="KAJ6816202.1"/>
    <property type="molecule type" value="Genomic_DNA"/>
</dbReference>
<evidence type="ECO:0000313" key="2">
    <source>
        <dbReference type="Proteomes" id="UP001140949"/>
    </source>
</evidence>
<comment type="caution">
    <text evidence="1">The sequence shown here is derived from an EMBL/GenBank/DDBJ whole genome shotgun (WGS) entry which is preliminary data.</text>
</comment>
<evidence type="ECO:0000313" key="1">
    <source>
        <dbReference type="EMBL" id="KAJ6816202.1"/>
    </source>
</evidence>
<name>A0AAX6FIP8_IRIPA</name>